<feature type="chain" id="PRO_5014811797" description="Alpha glucuronidase N-terminal domain-containing protein" evidence="1">
    <location>
        <begin position="22"/>
        <end position="768"/>
    </location>
</feature>
<feature type="signal peptide" evidence="1">
    <location>
        <begin position="1"/>
        <end position="21"/>
    </location>
</feature>
<reference evidence="2 3" key="1">
    <citation type="submission" date="2017-09" db="EMBL/GenBank/DDBJ databases">
        <title>Depth-based differentiation of microbial function through sediment-hosted aquifers and enrichment of novel symbionts in the deep terrestrial subsurface.</title>
        <authorList>
            <person name="Probst A.J."/>
            <person name="Ladd B."/>
            <person name="Jarett J.K."/>
            <person name="Geller-Mcgrath D.E."/>
            <person name="Sieber C.M."/>
            <person name="Emerson J.B."/>
            <person name="Anantharaman K."/>
            <person name="Thomas B.C."/>
            <person name="Malmstrom R."/>
            <person name="Stieglmeier M."/>
            <person name="Klingl A."/>
            <person name="Woyke T."/>
            <person name="Ryan C.M."/>
            <person name="Banfield J.F."/>
        </authorList>
    </citation>
    <scope>NUCLEOTIDE SEQUENCE [LARGE SCALE GENOMIC DNA]</scope>
    <source>
        <strain evidence="2">CG17_big_fil_post_rev_8_21_14_2_50_48_46</strain>
    </source>
</reference>
<evidence type="ECO:0000313" key="3">
    <source>
        <dbReference type="Proteomes" id="UP000231019"/>
    </source>
</evidence>
<sequence>MFKWSAALLALTLLTPLKAEAQAIHIACGQSMPSEICQRIVQHFEKIEVPVQLRLELGTSPAPVDLAEEEFLWQAQKTPEGLTLQVWGKVEKDDPTNRGLLYGSYALLERLGFRFNHPFQVLSPPQLNLPSAGEQHREKPFWPQRGLVHHTMHPLEMTHVLNGWGPGGPSDPQGWESLRGEWESYLEWLIANRQNEVEWVLLEKGPWQGFSRSTLRQKRLKSLVEQAHRWGIKAGIDVPLALGQQNAWRLVTRFGELRQEQEQIRENLDWLMEAGFDFVSTELGLSEFHNAGDQLMLDWLNTATAHLEDQYHKHFYTKIHISSGQVSERYRDPQTGAPLNFNFLPHYADPRLGIMPHTVQIYSLDDPAPTYGHQDFSQMHQFIRQEAGRRPLLWFPESSYWVNYDINQPLFLPVYAARRLHDIWILAGSRLPGNPGPALDIQGQMLFSSGFEWGYWLNDRISSRAAWSPDFGKSSEAEALHFLLFDALQPAGAGQMAWTELLEKTIASQYRLLVLGQLQGKNPREIEKHTGMAYLAGVDAWSEIAALARKSGILKGFQTQPDRLEPEDLRKQPQALQTYLREIRPLLAQMHSEFKALAREAQNLQRQYPSEFTAEFVAGLEINALRAGFKLAEYEHAALSQVGQKQEAAHWLAFAKTQLNRAQTTVKQRESHYRTDPERIAGWGLNPTAYRYGYLWQARALSFWKRDLLAMETGNTHPCRLNTIDPLEVALPDPDWDSRALLARDLGKFLPGWRDCLFPGENEPDWAR</sequence>
<gene>
    <name evidence="2" type="ORF">COW36_05470</name>
</gene>
<dbReference type="AlphaFoldDB" id="A0A2M7G804"/>
<organism evidence="2 3">
    <name type="scientific">bacterium (Candidatus Blackallbacteria) CG17_big_fil_post_rev_8_21_14_2_50_48_46</name>
    <dbReference type="NCBI Taxonomy" id="2014261"/>
    <lineage>
        <taxon>Bacteria</taxon>
        <taxon>Candidatus Blackallbacteria</taxon>
    </lineage>
</organism>
<accession>A0A2M7G804</accession>
<proteinExistence type="predicted"/>
<dbReference type="EMBL" id="PFFQ01000013">
    <property type="protein sequence ID" value="PIW18217.1"/>
    <property type="molecule type" value="Genomic_DNA"/>
</dbReference>
<protein>
    <recommendedName>
        <fullName evidence="4">Alpha glucuronidase N-terminal domain-containing protein</fullName>
    </recommendedName>
</protein>
<dbReference type="Proteomes" id="UP000231019">
    <property type="component" value="Unassembled WGS sequence"/>
</dbReference>
<evidence type="ECO:0000256" key="1">
    <source>
        <dbReference type="SAM" id="SignalP"/>
    </source>
</evidence>
<keyword evidence="1" id="KW-0732">Signal</keyword>
<comment type="caution">
    <text evidence="2">The sequence shown here is derived from an EMBL/GenBank/DDBJ whole genome shotgun (WGS) entry which is preliminary data.</text>
</comment>
<name>A0A2M7G804_9BACT</name>
<evidence type="ECO:0008006" key="4">
    <source>
        <dbReference type="Google" id="ProtNLM"/>
    </source>
</evidence>
<evidence type="ECO:0000313" key="2">
    <source>
        <dbReference type="EMBL" id="PIW18217.1"/>
    </source>
</evidence>